<name>A0A3S3S934_9ACAR</name>
<dbReference type="InterPro" id="IPR010276">
    <property type="entry name" value="Allatostatin"/>
</dbReference>
<dbReference type="Pfam" id="PF05953">
    <property type="entry name" value="Allatostatin"/>
    <property type="match status" value="3"/>
</dbReference>
<gene>
    <name evidence="1" type="ORF">B4U79_03625</name>
</gene>
<dbReference type="GO" id="GO:0005184">
    <property type="term" value="F:neuropeptide hormone activity"/>
    <property type="evidence" value="ECO:0007669"/>
    <property type="project" value="InterPro"/>
</dbReference>
<comment type="caution">
    <text evidence="1">The sequence shown here is derived from an EMBL/GenBank/DDBJ whole genome shotgun (WGS) entry which is preliminary data.</text>
</comment>
<dbReference type="Proteomes" id="UP000285301">
    <property type="component" value="Unassembled WGS sequence"/>
</dbReference>
<sequence length="159" mass="17747">MEKAISGSDVSKSGIGSGSDAWLNEMEKKAGSRSYNFGLGKRDRELFDDNREDYLNEVDANSYEKRADPQRFSFGLGKRPAAGANRFAFGLGKRNNDGFDASGGVEYLLEKKAPSPRYQFGLGKKAASRYAFGLGKRELAQKQFEDLFKRRYSFGLGKR</sequence>
<keyword evidence="2" id="KW-1185">Reference proteome</keyword>
<proteinExistence type="predicted"/>
<organism evidence="1 2">
    <name type="scientific">Dinothrombium tinctorium</name>
    <dbReference type="NCBI Taxonomy" id="1965070"/>
    <lineage>
        <taxon>Eukaryota</taxon>
        <taxon>Metazoa</taxon>
        <taxon>Ecdysozoa</taxon>
        <taxon>Arthropoda</taxon>
        <taxon>Chelicerata</taxon>
        <taxon>Arachnida</taxon>
        <taxon>Acari</taxon>
        <taxon>Acariformes</taxon>
        <taxon>Trombidiformes</taxon>
        <taxon>Prostigmata</taxon>
        <taxon>Anystina</taxon>
        <taxon>Parasitengona</taxon>
        <taxon>Trombidioidea</taxon>
        <taxon>Trombidiidae</taxon>
        <taxon>Dinothrombium</taxon>
    </lineage>
</organism>
<dbReference type="OrthoDB" id="10067964at2759"/>
<accession>A0A3S3S934</accession>
<reference evidence="1 2" key="1">
    <citation type="journal article" date="2018" name="Gigascience">
        <title>Genomes of trombidid mites reveal novel predicted allergens and laterally-transferred genes associated with secondary metabolism.</title>
        <authorList>
            <person name="Dong X."/>
            <person name="Chaisiri K."/>
            <person name="Xia D."/>
            <person name="Armstrong S.D."/>
            <person name="Fang Y."/>
            <person name="Donnelly M.J."/>
            <person name="Kadowaki T."/>
            <person name="McGarry J.W."/>
            <person name="Darby A.C."/>
            <person name="Makepeace B.L."/>
        </authorList>
    </citation>
    <scope>NUCLEOTIDE SEQUENCE [LARGE SCALE GENOMIC DNA]</scope>
    <source>
        <strain evidence="1">UoL-WK</strain>
    </source>
</reference>
<protein>
    <submittedName>
        <fullName evidence="1">Allatostatins-like protein</fullName>
    </submittedName>
</protein>
<dbReference type="EMBL" id="NCKU01001934">
    <property type="protein sequence ID" value="RWS10870.1"/>
    <property type="molecule type" value="Genomic_DNA"/>
</dbReference>
<dbReference type="AlphaFoldDB" id="A0A3S3S934"/>
<evidence type="ECO:0000313" key="2">
    <source>
        <dbReference type="Proteomes" id="UP000285301"/>
    </source>
</evidence>
<evidence type="ECO:0000313" key="1">
    <source>
        <dbReference type="EMBL" id="RWS10870.1"/>
    </source>
</evidence>